<dbReference type="InterPro" id="IPR052584">
    <property type="entry name" value="U2_snRNP_Complex_Component"/>
</dbReference>
<feature type="region of interest" description="Disordered" evidence="1">
    <location>
        <begin position="397"/>
        <end position="437"/>
    </location>
</feature>
<dbReference type="GO" id="GO:0005634">
    <property type="term" value="C:nucleus"/>
    <property type="evidence" value="ECO:0007669"/>
    <property type="project" value="InterPro"/>
</dbReference>
<proteinExistence type="predicted"/>
<feature type="compositionally biased region" description="Polar residues" evidence="1">
    <location>
        <begin position="496"/>
        <end position="518"/>
    </location>
</feature>
<dbReference type="Proteomes" id="UP000182259">
    <property type="component" value="Chromosome I"/>
</dbReference>
<feature type="compositionally biased region" description="Low complexity" evidence="1">
    <location>
        <begin position="42"/>
        <end position="52"/>
    </location>
</feature>
<feature type="compositionally biased region" description="Basic residues" evidence="1">
    <location>
        <begin position="1"/>
        <end position="17"/>
    </location>
</feature>
<dbReference type="SMART" id="SM00581">
    <property type="entry name" value="PSP"/>
    <property type="match status" value="1"/>
</dbReference>
<dbReference type="PANTHER" id="PTHR12785:SF6">
    <property type="entry name" value="SPLICING FACTOR 3B SUBUNIT 2"/>
    <property type="match status" value="1"/>
</dbReference>
<dbReference type="EMBL" id="LT635764">
    <property type="protein sequence ID" value="SGZ49520.1"/>
    <property type="molecule type" value="Genomic_DNA"/>
</dbReference>
<protein>
    <submittedName>
        <fullName evidence="3">CIC11C00000000074</fullName>
    </submittedName>
</protein>
<reference evidence="4" key="1">
    <citation type="submission" date="2016-10" db="EMBL/GenBank/DDBJ databases">
        <authorList>
            <person name="Geijer C."/>
            <person name="Jareborg N."/>
            <person name="Dainat J."/>
        </authorList>
    </citation>
    <scope>NUCLEOTIDE SEQUENCE [LARGE SCALE GENOMIC DNA]</scope>
    <source>
        <strain evidence="4">PYCC 4715</strain>
    </source>
</reference>
<evidence type="ECO:0000313" key="4">
    <source>
        <dbReference type="Proteomes" id="UP000182259"/>
    </source>
</evidence>
<feature type="compositionally biased region" description="Basic and acidic residues" evidence="1">
    <location>
        <begin position="71"/>
        <end position="80"/>
    </location>
</feature>
<dbReference type="Pfam" id="PF04046">
    <property type="entry name" value="PSP"/>
    <property type="match status" value="1"/>
</dbReference>
<feature type="domain" description="PSP proline-rich" evidence="2">
    <location>
        <begin position="315"/>
        <end position="370"/>
    </location>
</feature>
<evidence type="ECO:0000313" key="3">
    <source>
        <dbReference type="EMBL" id="SGZ49520.1"/>
    </source>
</evidence>
<feature type="compositionally biased region" description="Polar residues" evidence="1">
    <location>
        <begin position="23"/>
        <end position="41"/>
    </location>
</feature>
<feature type="region of interest" description="Disordered" evidence="1">
    <location>
        <begin position="1"/>
        <end position="101"/>
    </location>
</feature>
<sequence>MAQKRSKNQIRRERAKLRKVEAANSSEKPSQPTGTSDTPAESNSTTTNGLSTTKDDATPETIAPATQSEEELTKTAENPKKKSKYNKTKPESPVIQASTGDDVSNALMEEFATVFERFEPQSLEYKESQAIAKFSHSRDDNLDPDASSDEYSDLDSDDDANRPVSKRQLRKINRIPIAELKASTNRPLAVEWFDVDAPDPFMVVKLKTLPNAVDVPSHWQQKKDYLSSKRGVERPPFRLPKFIEDTGISEMRNHDEDSLKKLQRDRVQPKMGKLDIDYQKLHDAFFKHQTKPKMLAFGEVYYEGREKIDANRHQIEHMRPGKISRALRAAVGLPENDKSPPPWVILMNELGKPPAYANCVIPGVDIEYSNLGYKLAREQDWESINMVDLVWGRMEEGEETELEEDDEEEDEEEEENSAIEVTEKAAYEDGEDEPEKVDISEYSRIKTHFANLDTKPLDTKDTVTKESLYRVLKERSLEPTNDGLVESRLGYEIGEQNESTNEGTTKEPNQTKNKQTAFDGSDFKF</sequence>
<feature type="region of interest" description="Disordered" evidence="1">
    <location>
        <begin position="134"/>
        <end position="167"/>
    </location>
</feature>
<feature type="region of interest" description="Disordered" evidence="1">
    <location>
        <begin position="494"/>
        <end position="525"/>
    </location>
</feature>
<name>A0A1L0D0Q4_9ASCO</name>
<feature type="compositionally biased region" description="Acidic residues" evidence="1">
    <location>
        <begin position="397"/>
        <end position="417"/>
    </location>
</feature>
<gene>
    <name evidence="3" type="ORF">SAMEA4029009_CIC11G00000000074</name>
</gene>
<dbReference type="PANTHER" id="PTHR12785">
    <property type="entry name" value="SPLICING FACTOR 3B"/>
    <property type="match status" value="1"/>
</dbReference>
<dbReference type="Pfam" id="PF04037">
    <property type="entry name" value="DUF382"/>
    <property type="match status" value="1"/>
</dbReference>
<organism evidence="3 4">
    <name type="scientific">Sungouiella intermedia</name>
    <dbReference type="NCBI Taxonomy" id="45354"/>
    <lineage>
        <taxon>Eukaryota</taxon>
        <taxon>Fungi</taxon>
        <taxon>Dikarya</taxon>
        <taxon>Ascomycota</taxon>
        <taxon>Saccharomycotina</taxon>
        <taxon>Pichiomycetes</taxon>
        <taxon>Metschnikowiaceae</taxon>
        <taxon>Sungouiella</taxon>
    </lineage>
</organism>
<dbReference type="InterPro" id="IPR006568">
    <property type="entry name" value="PSP_pro-rich"/>
</dbReference>
<dbReference type="InterPro" id="IPR007180">
    <property type="entry name" value="DUF382"/>
</dbReference>
<feature type="compositionally biased region" description="Acidic residues" evidence="1">
    <location>
        <begin position="142"/>
        <end position="158"/>
    </location>
</feature>
<dbReference type="AlphaFoldDB" id="A0A1L0D0Q4"/>
<evidence type="ECO:0000259" key="2">
    <source>
        <dbReference type="SMART" id="SM00581"/>
    </source>
</evidence>
<evidence type="ECO:0000256" key="1">
    <source>
        <dbReference type="SAM" id="MobiDB-lite"/>
    </source>
</evidence>
<accession>A0A1L0D0Q4</accession>